<keyword evidence="4" id="KW-0805">Transcription regulation</keyword>
<gene>
    <name evidence="11" type="ORF">DES38_11648</name>
</gene>
<dbReference type="InterPro" id="IPR036388">
    <property type="entry name" value="WH-like_DNA-bd_sf"/>
</dbReference>
<dbReference type="SMART" id="SM00448">
    <property type="entry name" value="REC"/>
    <property type="match status" value="1"/>
</dbReference>
<accession>A0A2V3W2Q0</accession>
<comment type="caution">
    <text evidence="11">The sequence shown here is derived from an EMBL/GenBank/DDBJ whole genome shotgun (WGS) entry which is preliminary data.</text>
</comment>
<dbReference type="SMART" id="SM00862">
    <property type="entry name" value="Trans_reg_C"/>
    <property type="match status" value="1"/>
</dbReference>
<dbReference type="GO" id="GO:0032993">
    <property type="term" value="C:protein-DNA complex"/>
    <property type="evidence" value="ECO:0007669"/>
    <property type="project" value="TreeGrafter"/>
</dbReference>
<dbReference type="Gene3D" id="3.40.50.2300">
    <property type="match status" value="1"/>
</dbReference>
<evidence type="ECO:0000256" key="4">
    <source>
        <dbReference type="ARBA" id="ARBA00023015"/>
    </source>
</evidence>
<dbReference type="CDD" id="cd18159">
    <property type="entry name" value="REC_OmpR_NsrR-like"/>
    <property type="match status" value="1"/>
</dbReference>
<dbReference type="PROSITE" id="PS50110">
    <property type="entry name" value="RESPONSE_REGULATORY"/>
    <property type="match status" value="1"/>
</dbReference>
<dbReference type="Proteomes" id="UP000247922">
    <property type="component" value="Unassembled WGS sequence"/>
</dbReference>
<dbReference type="GO" id="GO:0006355">
    <property type="term" value="P:regulation of DNA-templated transcription"/>
    <property type="evidence" value="ECO:0007669"/>
    <property type="project" value="InterPro"/>
</dbReference>
<evidence type="ECO:0000313" key="12">
    <source>
        <dbReference type="Proteomes" id="UP000247922"/>
    </source>
</evidence>
<dbReference type="Pfam" id="PF00486">
    <property type="entry name" value="Trans_reg_C"/>
    <property type="match status" value="1"/>
</dbReference>
<evidence type="ECO:0000256" key="8">
    <source>
        <dbReference type="PROSITE-ProRule" id="PRU01091"/>
    </source>
</evidence>
<evidence type="ECO:0000256" key="7">
    <source>
        <dbReference type="PROSITE-ProRule" id="PRU00169"/>
    </source>
</evidence>
<comment type="subcellular location">
    <subcellularLocation>
        <location evidence="1">Cytoplasm</location>
    </subcellularLocation>
</comment>
<evidence type="ECO:0000256" key="5">
    <source>
        <dbReference type="ARBA" id="ARBA00023125"/>
    </source>
</evidence>
<keyword evidence="3" id="KW-0902">Two-component regulatory system</keyword>
<evidence type="ECO:0000256" key="6">
    <source>
        <dbReference type="ARBA" id="ARBA00023163"/>
    </source>
</evidence>
<feature type="modified residue" description="4-aspartylphosphate" evidence="7">
    <location>
        <position position="52"/>
    </location>
</feature>
<dbReference type="InterPro" id="IPR011006">
    <property type="entry name" value="CheY-like_superfamily"/>
</dbReference>
<proteinExistence type="predicted"/>
<keyword evidence="5 8" id="KW-0238">DNA-binding</keyword>
<dbReference type="InterPro" id="IPR016032">
    <property type="entry name" value="Sig_transdc_resp-reg_C-effctor"/>
</dbReference>
<name>A0A2V3W2Q0_9BACI</name>
<dbReference type="SUPFAM" id="SSF46894">
    <property type="entry name" value="C-terminal effector domain of the bipartite response regulators"/>
    <property type="match status" value="1"/>
</dbReference>
<dbReference type="GO" id="GO:0005829">
    <property type="term" value="C:cytosol"/>
    <property type="evidence" value="ECO:0007669"/>
    <property type="project" value="TreeGrafter"/>
</dbReference>
<evidence type="ECO:0000256" key="3">
    <source>
        <dbReference type="ARBA" id="ARBA00023012"/>
    </source>
</evidence>
<evidence type="ECO:0000259" key="9">
    <source>
        <dbReference type="PROSITE" id="PS50110"/>
    </source>
</evidence>
<organism evidence="11 12">
    <name type="scientific">Streptohalobacillus salinus</name>
    <dbReference type="NCBI Taxonomy" id="621096"/>
    <lineage>
        <taxon>Bacteria</taxon>
        <taxon>Bacillati</taxon>
        <taxon>Bacillota</taxon>
        <taxon>Bacilli</taxon>
        <taxon>Bacillales</taxon>
        <taxon>Bacillaceae</taxon>
        <taxon>Streptohalobacillus</taxon>
    </lineage>
</organism>
<protein>
    <submittedName>
        <fullName evidence="11">DNA-binding response OmpR family regulator</fullName>
    </submittedName>
</protein>
<dbReference type="EMBL" id="QJJR01000016">
    <property type="protein sequence ID" value="PXW87361.1"/>
    <property type="molecule type" value="Genomic_DNA"/>
</dbReference>
<keyword evidence="12" id="KW-1185">Reference proteome</keyword>
<dbReference type="PANTHER" id="PTHR48111:SF31">
    <property type="entry name" value="TRANSCRIPTIONAL REGULATORY PROTEIN YXDJ"/>
    <property type="match status" value="1"/>
</dbReference>
<dbReference type="GO" id="GO:0000156">
    <property type="term" value="F:phosphorelay response regulator activity"/>
    <property type="evidence" value="ECO:0007669"/>
    <property type="project" value="TreeGrafter"/>
</dbReference>
<dbReference type="Pfam" id="PF00072">
    <property type="entry name" value="Response_reg"/>
    <property type="match status" value="1"/>
</dbReference>
<feature type="domain" description="Response regulatory" evidence="9">
    <location>
        <begin position="3"/>
        <end position="116"/>
    </location>
</feature>
<dbReference type="CDD" id="cd00383">
    <property type="entry name" value="trans_reg_C"/>
    <property type="match status" value="1"/>
</dbReference>
<evidence type="ECO:0000256" key="1">
    <source>
        <dbReference type="ARBA" id="ARBA00004496"/>
    </source>
</evidence>
<dbReference type="GO" id="GO:0000976">
    <property type="term" value="F:transcription cis-regulatory region binding"/>
    <property type="evidence" value="ECO:0007669"/>
    <property type="project" value="TreeGrafter"/>
</dbReference>
<evidence type="ECO:0000256" key="2">
    <source>
        <dbReference type="ARBA" id="ARBA00022553"/>
    </source>
</evidence>
<feature type="DNA-binding region" description="OmpR/PhoB-type" evidence="8">
    <location>
        <begin position="129"/>
        <end position="227"/>
    </location>
</feature>
<dbReference type="Gene3D" id="6.10.250.690">
    <property type="match status" value="1"/>
</dbReference>
<dbReference type="RefSeq" id="WP_110252121.1">
    <property type="nucleotide sequence ID" value="NZ_QJJR01000016.1"/>
</dbReference>
<dbReference type="SUPFAM" id="SSF52172">
    <property type="entry name" value="CheY-like"/>
    <property type="match status" value="1"/>
</dbReference>
<dbReference type="Gene3D" id="1.10.10.10">
    <property type="entry name" value="Winged helix-like DNA-binding domain superfamily/Winged helix DNA-binding domain"/>
    <property type="match status" value="1"/>
</dbReference>
<evidence type="ECO:0000313" key="11">
    <source>
        <dbReference type="EMBL" id="PXW87361.1"/>
    </source>
</evidence>
<sequence length="232" mass="27013">MKKIMIVEDDEKIANYLRTCIEKYNYQVIVQKNFDDVLTTFNSAMPDLVILDINLPQYDGFYWCRQIRKTSICPVLFLSARTGEMDQVMALENGGDDYITKPFHPDVVIAKIRSHLRRAYGEYALSGKEREVSISGLVLFPERFEVRFGGETIHVTQKESAIIEALIERYPRVKSRQDLLEKLWDDETYVDENTLNVNVTRVRKKLQHLGLNDVIETIRGSGYRLVVNWKDD</sequence>
<evidence type="ECO:0000259" key="10">
    <source>
        <dbReference type="PROSITE" id="PS51755"/>
    </source>
</evidence>
<keyword evidence="2 7" id="KW-0597">Phosphoprotein</keyword>
<dbReference type="PANTHER" id="PTHR48111">
    <property type="entry name" value="REGULATOR OF RPOS"/>
    <property type="match status" value="1"/>
</dbReference>
<dbReference type="InterPro" id="IPR039420">
    <property type="entry name" value="WalR-like"/>
</dbReference>
<dbReference type="InterPro" id="IPR001789">
    <property type="entry name" value="Sig_transdc_resp-reg_receiver"/>
</dbReference>
<dbReference type="OrthoDB" id="9790442at2"/>
<reference evidence="11 12" key="1">
    <citation type="submission" date="2018-05" db="EMBL/GenBank/DDBJ databases">
        <title>Genomic Encyclopedia of Type Strains, Phase IV (KMG-IV): sequencing the most valuable type-strain genomes for metagenomic binning, comparative biology and taxonomic classification.</title>
        <authorList>
            <person name="Goeker M."/>
        </authorList>
    </citation>
    <scope>NUCLEOTIDE SEQUENCE [LARGE SCALE GENOMIC DNA]</scope>
    <source>
        <strain evidence="11 12">DSM 22440</strain>
    </source>
</reference>
<dbReference type="AlphaFoldDB" id="A0A2V3W2Q0"/>
<feature type="domain" description="OmpR/PhoB-type" evidence="10">
    <location>
        <begin position="129"/>
        <end position="227"/>
    </location>
</feature>
<keyword evidence="6" id="KW-0804">Transcription</keyword>
<dbReference type="InterPro" id="IPR001867">
    <property type="entry name" value="OmpR/PhoB-type_DNA-bd"/>
</dbReference>
<dbReference type="PROSITE" id="PS51755">
    <property type="entry name" value="OMPR_PHOB"/>
    <property type="match status" value="1"/>
</dbReference>